<proteinExistence type="predicted"/>
<sequence>MFEKEENAYGMVVFEKANLKRVEEVVLEPVNLENMVDVDEKVELEVVDFVTVAFILVTLDKVMNMHEKVVVAGICARVVFHTHEREVFVLAADGLDDAAEINA</sequence>
<dbReference type="EMBL" id="JAPFFL010000001">
    <property type="protein sequence ID" value="KAJ6750685.1"/>
    <property type="molecule type" value="Genomic_DNA"/>
</dbReference>
<evidence type="ECO:0000313" key="2">
    <source>
        <dbReference type="Proteomes" id="UP001151529"/>
    </source>
</evidence>
<keyword evidence="2" id="KW-1185">Reference proteome</keyword>
<reference evidence="1" key="1">
    <citation type="submission" date="2022-11" db="EMBL/GenBank/DDBJ databases">
        <authorList>
            <person name="Hyden B.L."/>
            <person name="Feng K."/>
            <person name="Yates T."/>
            <person name="Jawdy S."/>
            <person name="Smart L.B."/>
            <person name="Muchero W."/>
        </authorList>
    </citation>
    <scope>NUCLEOTIDE SEQUENCE</scope>
    <source>
        <tissue evidence="1">Shoot tip</tissue>
    </source>
</reference>
<comment type="caution">
    <text evidence="1">The sequence shown here is derived from an EMBL/GenBank/DDBJ whole genome shotgun (WGS) entry which is preliminary data.</text>
</comment>
<dbReference type="AlphaFoldDB" id="A0A9Q0VNA7"/>
<evidence type="ECO:0000313" key="1">
    <source>
        <dbReference type="EMBL" id="KAJ6750685.1"/>
    </source>
</evidence>
<accession>A0A9Q0VNA7</accession>
<reference evidence="1" key="2">
    <citation type="journal article" date="2023" name="Int. J. Mol. Sci.">
        <title>De Novo Assembly and Annotation of 11 Diverse Shrub Willow (Salix) Genomes Reveals Novel Gene Organization in Sex-Linked Regions.</title>
        <authorList>
            <person name="Hyden B."/>
            <person name="Feng K."/>
            <person name="Yates T.B."/>
            <person name="Jawdy S."/>
            <person name="Cereghino C."/>
            <person name="Smart L.B."/>
            <person name="Muchero W."/>
        </authorList>
    </citation>
    <scope>NUCLEOTIDE SEQUENCE [LARGE SCALE GENOMIC DNA]</scope>
    <source>
        <tissue evidence="1">Shoot tip</tissue>
    </source>
</reference>
<name>A0A9Q0VNA7_SALVM</name>
<protein>
    <submittedName>
        <fullName evidence="1">Uncharacterized protein</fullName>
    </submittedName>
</protein>
<organism evidence="1 2">
    <name type="scientific">Salix viminalis</name>
    <name type="common">Common osier</name>
    <name type="synonym">Basket willow</name>
    <dbReference type="NCBI Taxonomy" id="40686"/>
    <lineage>
        <taxon>Eukaryota</taxon>
        <taxon>Viridiplantae</taxon>
        <taxon>Streptophyta</taxon>
        <taxon>Embryophyta</taxon>
        <taxon>Tracheophyta</taxon>
        <taxon>Spermatophyta</taxon>
        <taxon>Magnoliopsida</taxon>
        <taxon>eudicotyledons</taxon>
        <taxon>Gunneridae</taxon>
        <taxon>Pentapetalae</taxon>
        <taxon>rosids</taxon>
        <taxon>fabids</taxon>
        <taxon>Malpighiales</taxon>
        <taxon>Salicaceae</taxon>
        <taxon>Saliceae</taxon>
        <taxon>Salix</taxon>
    </lineage>
</organism>
<gene>
    <name evidence="1" type="ORF">OIU85_001245</name>
</gene>
<dbReference type="Proteomes" id="UP001151529">
    <property type="component" value="Chromosome 16"/>
</dbReference>